<evidence type="ECO:0000256" key="1">
    <source>
        <dbReference type="ARBA" id="ARBA00004651"/>
    </source>
</evidence>
<feature type="transmembrane region" description="Helical" evidence="8">
    <location>
        <begin position="249"/>
        <end position="269"/>
    </location>
</feature>
<dbReference type="InterPro" id="IPR002549">
    <property type="entry name" value="AI-2E-like"/>
</dbReference>
<keyword evidence="4" id="KW-1003">Cell membrane</keyword>
<gene>
    <name evidence="9" type="ORF">ERJ70_14340</name>
</gene>
<evidence type="ECO:0000313" key="9">
    <source>
        <dbReference type="EMBL" id="QTN00373.1"/>
    </source>
</evidence>
<evidence type="ECO:0000256" key="4">
    <source>
        <dbReference type="ARBA" id="ARBA00022475"/>
    </source>
</evidence>
<keyword evidence="10" id="KW-1185">Reference proteome</keyword>
<evidence type="ECO:0000313" key="10">
    <source>
        <dbReference type="Proteomes" id="UP000665043"/>
    </source>
</evidence>
<dbReference type="Pfam" id="PF01594">
    <property type="entry name" value="AI-2E_transport"/>
    <property type="match status" value="1"/>
</dbReference>
<evidence type="ECO:0000256" key="8">
    <source>
        <dbReference type="SAM" id="Phobius"/>
    </source>
</evidence>
<comment type="similarity">
    <text evidence="2">Belongs to the autoinducer-2 exporter (AI-2E) (TC 2.A.86) family.</text>
</comment>
<protein>
    <submittedName>
        <fullName evidence="9">AI-2E family transporter</fullName>
    </submittedName>
</protein>
<dbReference type="EMBL" id="CP046956">
    <property type="protein sequence ID" value="QTN00373.1"/>
    <property type="molecule type" value="Genomic_DNA"/>
</dbReference>
<keyword evidence="3" id="KW-0813">Transport</keyword>
<accession>A0ABX7VTU3</accession>
<proteinExistence type="inferred from homology"/>
<feature type="transmembrane region" description="Helical" evidence="8">
    <location>
        <begin position="32"/>
        <end position="56"/>
    </location>
</feature>
<feature type="transmembrane region" description="Helical" evidence="8">
    <location>
        <begin position="226"/>
        <end position="243"/>
    </location>
</feature>
<evidence type="ECO:0000256" key="7">
    <source>
        <dbReference type="ARBA" id="ARBA00023136"/>
    </source>
</evidence>
<comment type="subcellular location">
    <subcellularLocation>
        <location evidence="1">Cell membrane</location>
        <topology evidence="1">Multi-pass membrane protein</topology>
    </subcellularLocation>
</comment>
<evidence type="ECO:0000256" key="6">
    <source>
        <dbReference type="ARBA" id="ARBA00022989"/>
    </source>
</evidence>
<dbReference type="RefSeq" id="WP_209365512.1">
    <property type="nucleotide sequence ID" value="NZ_CP046956.1"/>
</dbReference>
<keyword evidence="7 8" id="KW-0472">Membrane</keyword>
<reference evidence="9 10" key="1">
    <citation type="submission" date="2019-12" db="EMBL/GenBank/DDBJ databases">
        <title>The whole genome sequencing of a strain isolated from a Mars analog, Dalangtan Playa.</title>
        <authorList>
            <person name="Huang T."/>
        </authorList>
    </citation>
    <scope>NUCLEOTIDE SEQUENCE [LARGE SCALE GENOMIC DNA]</scope>
    <source>
        <strain evidence="9 10">DP4-553-S</strain>
    </source>
</reference>
<feature type="transmembrane region" description="Helical" evidence="8">
    <location>
        <begin position="160"/>
        <end position="185"/>
    </location>
</feature>
<organism evidence="9 10">
    <name type="scientific">Sediminibacillus dalangtanensis</name>
    <dbReference type="NCBI Taxonomy" id="2729421"/>
    <lineage>
        <taxon>Bacteria</taxon>
        <taxon>Bacillati</taxon>
        <taxon>Bacillota</taxon>
        <taxon>Bacilli</taxon>
        <taxon>Bacillales</taxon>
        <taxon>Bacillaceae</taxon>
        <taxon>Sediminibacillus</taxon>
    </lineage>
</organism>
<feature type="transmembrane region" description="Helical" evidence="8">
    <location>
        <begin position="72"/>
        <end position="93"/>
    </location>
</feature>
<dbReference type="PANTHER" id="PTHR21716">
    <property type="entry name" value="TRANSMEMBRANE PROTEIN"/>
    <property type="match status" value="1"/>
</dbReference>
<name>A0ABX7VTU3_9BACI</name>
<evidence type="ECO:0000256" key="3">
    <source>
        <dbReference type="ARBA" id="ARBA00022448"/>
    </source>
</evidence>
<feature type="transmembrane region" description="Helical" evidence="8">
    <location>
        <begin position="318"/>
        <end position="344"/>
    </location>
</feature>
<sequence length="368" mass="40454">MQELTKRKWFVPAVGIILLLLIIYLLDLVSFVFTPLVIIFTTLAAPIIVAGVLYYLMRPFALLGSKYMPDSLAILLVYLMAAGVLTGLVFLIGPPLQQQFSKLVENIPQFVESVQGWIADVQSNGWVQRFQENRNVSSDQLGSQVGDYLSSSLESIGSNIVSVITTITNIVVLLVTVPFILFYMLKEGDKLPNRLLRFTPNKYESEGRKVLKDLDHALSSYIQGQLIVSLCVGTLLTIGYFILGLQYSLVLGVVATVTNVVPFIGPFIGTAPAVIVGLTESPIKALLVLLVIIIVQQIDSNFFSPQVMGKKLDIHPLTVIFILLVSANFGGIIGLILAVPTYAVGKSIVVNMYRFILIHRKAKSEKQV</sequence>
<dbReference type="PANTHER" id="PTHR21716:SF53">
    <property type="entry name" value="PERMEASE PERM-RELATED"/>
    <property type="match status" value="1"/>
</dbReference>
<evidence type="ECO:0000256" key="2">
    <source>
        <dbReference type="ARBA" id="ARBA00009773"/>
    </source>
</evidence>
<dbReference type="Proteomes" id="UP000665043">
    <property type="component" value="Chromosome"/>
</dbReference>
<evidence type="ECO:0000256" key="5">
    <source>
        <dbReference type="ARBA" id="ARBA00022692"/>
    </source>
</evidence>
<keyword evidence="6 8" id="KW-1133">Transmembrane helix</keyword>
<feature type="transmembrane region" description="Helical" evidence="8">
    <location>
        <begin position="281"/>
        <end position="298"/>
    </location>
</feature>
<feature type="transmembrane region" description="Helical" evidence="8">
    <location>
        <begin position="9"/>
        <end position="26"/>
    </location>
</feature>
<keyword evidence="5 8" id="KW-0812">Transmembrane</keyword>